<organism evidence="1 2">
    <name type="scientific">Actinomadura luteofluorescens</name>
    <dbReference type="NCBI Taxonomy" id="46163"/>
    <lineage>
        <taxon>Bacteria</taxon>
        <taxon>Bacillati</taxon>
        <taxon>Actinomycetota</taxon>
        <taxon>Actinomycetes</taxon>
        <taxon>Streptosporangiales</taxon>
        <taxon>Thermomonosporaceae</taxon>
        <taxon>Actinomadura</taxon>
    </lineage>
</organism>
<evidence type="ECO:0000313" key="1">
    <source>
        <dbReference type="EMBL" id="NYD46566.1"/>
    </source>
</evidence>
<protein>
    <submittedName>
        <fullName evidence="1">Uncharacterized protein</fullName>
    </submittedName>
</protein>
<comment type="caution">
    <text evidence="1">The sequence shown here is derived from an EMBL/GenBank/DDBJ whole genome shotgun (WGS) entry which is preliminary data.</text>
</comment>
<dbReference type="Proteomes" id="UP000529783">
    <property type="component" value="Unassembled WGS sequence"/>
</dbReference>
<evidence type="ECO:0000313" key="2">
    <source>
        <dbReference type="Proteomes" id="UP000529783"/>
    </source>
</evidence>
<gene>
    <name evidence="1" type="ORF">BJY14_002549</name>
</gene>
<accession>A0A7Y9JFI6</accession>
<proteinExistence type="predicted"/>
<dbReference type="AlphaFoldDB" id="A0A7Y9JFI6"/>
<keyword evidence="2" id="KW-1185">Reference proteome</keyword>
<dbReference type="EMBL" id="JACCBA010000001">
    <property type="protein sequence ID" value="NYD46566.1"/>
    <property type="molecule type" value="Genomic_DNA"/>
</dbReference>
<sequence>MQPLASAEGVARTIEDAWYRISTAEDVPAVPDRTRRGHGTLDVFAGDLLIDAGTTTGTVEITVEEWAAEPPLHAAPGGFAEVVETSVPFRVARVRVLAADGSDVLALGLNGGAGDYRLRLYSRFLDPRSQAHVLRLWPAAAARDWHYRLDDEGRPVARPDRSATETLTVAMPAEDANALSLEVEETALLETQRGDVDDIVEDCLQIRDLLEYRTQPSGDVRPALTVRQWKVALAVLDHRAEVVGEPDWAERLRRVHETIVAQVGNRLPPGRVYGL</sequence>
<reference evidence="1 2" key="1">
    <citation type="submission" date="2020-07" db="EMBL/GenBank/DDBJ databases">
        <title>Sequencing the genomes of 1000 actinobacteria strains.</title>
        <authorList>
            <person name="Klenk H.-P."/>
        </authorList>
    </citation>
    <scope>NUCLEOTIDE SEQUENCE [LARGE SCALE GENOMIC DNA]</scope>
    <source>
        <strain evidence="1 2">DSM 40398</strain>
    </source>
</reference>
<name>A0A7Y9JFI6_9ACTN</name>
<dbReference type="RefSeq" id="WP_179843804.1">
    <property type="nucleotide sequence ID" value="NZ_JACCBA010000001.1"/>
</dbReference>